<sequence>MRTIFRVLLAVGISLNCIGAAWGAPALYGTKGLLRVQSADSEGKGILSVNLHGQFSQEDVEAVPGQSETARDVYGHLGVTYAPVSNVELALSGLGRHSAIGESSNSGIGDTQLGVKLSFPVVDMLSLGAGGFAVLSTGDKPFTNEEPIFGGRGIATIDMQPVEGAPPFKLHLNGGYMVNQREYDGETVDTDDFVLIGCGLELPSDLFTPFVEYTAEYAPANDSFAFAEQPMRVTLGVRFATPVHLNADLGIDLGVSREREDGTKAVPNWNLVFGLGWSVPVTKAAARPPVGGIVGAVTDAETGSPLAAVIDFPGTELASTATETQTGKYEASRIPAGVVTIEVTAEGYRRLVAPVVVRRGEITVREFALEPAVVEGLLTGMVTESETSRPLGATIAFPGTDIGSVEVDPRTGVYGLSLPPGTYTAEAALEGYVARSQTVVIEDDETTVADFVLIEEGTRITLRQVYFESGRATIRPDSHPELAAAAEFLLSNPDLVVEIHGHTDSQGDAATNLRLSLARANAVRDYLVETLGVNASQLVAKGFGEEFPTADNATAEGRAQNRRIEFVIVGDR</sequence>
<dbReference type="Gene3D" id="2.60.40.1120">
    <property type="entry name" value="Carboxypeptidase-like, regulatory domain"/>
    <property type="match status" value="2"/>
</dbReference>
<dbReference type="InterPro" id="IPR050330">
    <property type="entry name" value="Bact_OuterMem_StrucFunc"/>
</dbReference>
<dbReference type="PATRIC" id="fig|1703774.3.peg.537"/>
<evidence type="ECO:0000313" key="7">
    <source>
        <dbReference type="Proteomes" id="UP000051717"/>
    </source>
</evidence>
<evidence type="ECO:0000313" key="6">
    <source>
        <dbReference type="EMBL" id="KPK68237.1"/>
    </source>
</evidence>
<dbReference type="CDD" id="cd07185">
    <property type="entry name" value="OmpA_C-like"/>
    <property type="match status" value="1"/>
</dbReference>
<dbReference type="InterPro" id="IPR006665">
    <property type="entry name" value="OmpA-like"/>
</dbReference>
<protein>
    <recommendedName>
        <fullName evidence="5">OmpA-like domain-containing protein</fullName>
    </recommendedName>
</protein>
<keyword evidence="2 4" id="KW-0472">Membrane</keyword>
<dbReference type="Gene3D" id="3.30.1330.60">
    <property type="entry name" value="OmpA-like domain"/>
    <property type="match status" value="1"/>
</dbReference>
<dbReference type="SUPFAM" id="SSF103088">
    <property type="entry name" value="OmpA-like"/>
    <property type="match status" value="1"/>
</dbReference>
<reference evidence="6 7" key="1">
    <citation type="journal article" date="2015" name="Microbiome">
        <title>Genomic resolution of linkages in carbon, nitrogen, and sulfur cycling among widespread estuary sediment bacteria.</title>
        <authorList>
            <person name="Baker B.J."/>
            <person name="Lazar C.S."/>
            <person name="Teske A.P."/>
            <person name="Dick G.J."/>
        </authorList>
    </citation>
    <scope>NUCLEOTIDE SEQUENCE [LARGE SCALE GENOMIC DNA]</scope>
    <source>
        <strain evidence="6">SM23_40</strain>
    </source>
</reference>
<dbReference type="InterPro" id="IPR036737">
    <property type="entry name" value="OmpA-like_sf"/>
</dbReference>
<dbReference type="Pfam" id="PF13557">
    <property type="entry name" value="Phenol_MetA_deg"/>
    <property type="match status" value="1"/>
</dbReference>
<accession>A0A0S8G8W1</accession>
<evidence type="ECO:0000256" key="4">
    <source>
        <dbReference type="PROSITE-ProRule" id="PRU00473"/>
    </source>
</evidence>
<dbReference type="SUPFAM" id="SSF49464">
    <property type="entry name" value="Carboxypeptidase regulatory domain-like"/>
    <property type="match status" value="2"/>
</dbReference>
<dbReference type="InterPro" id="IPR008969">
    <property type="entry name" value="CarboxyPept-like_regulatory"/>
</dbReference>
<comment type="subcellular location">
    <subcellularLocation>
        <location evidence="1">Cell outer membrane</location>
    </subcellularLocation>
</comment>
<keyword evidence="3" id="KW-0998">Cell outer membrane</keyword>
<dbReference type="PROSITE" id="PS51123">
    <property type="entry name" value="OMPA_2"/>
    <property type="match status" value="1"/>
</dbReference>
<dbReference type="PANTHER" id="PTHR30329">
    <property type="entry name" value="STATOR ELEMENT OF FLAGELLAR MOTOR COMPLEX"/>
    <property type="match status" value="1"/>
</dbReference>
<dbReference type="InterPro" id="IPR006664">
    <property type="entry name" value="OMP_bac"/>
</dbReference>
<dbReference type="Proteomes" id="UP000051717">
    <property type="component" value="Unassembled WGS sequence"/>
</dbReference>
<evidence type="ECO:0000256" key="1">
    <source>
        <dbReference type="ARBA" id="ARBA00004442"/>
    </source>
</evidence>
<dbReference type="Pfam" id="PF00691">
    <property type="entry name" value="OmpA"/>
    <property type="match status" value="1"/>
</dbReference>
<feature type="domain" description="OmpA-like" evidence="5">
    <location>
        <begin position="456"/>
        <end position="572"/>
    </location>
</feature>
<dbReference type="GO" id="GO:0009279">
    <property type="term" value="C:cell outer membrane"/>
    <property type="evidence" value="ECO:0007669"/>
    <property type="project" value="UniProtKB-SubCell"/>
</dbReference>
<dbReference type="InterPro" id="IPR025737">
    <property type="entry name" value="FApF"/>
</dbReference>
<gene>
    <name evidence="6" type="ORF">AMJ82_08725</name>
</gene>
<dbReference type="EMBL" id="LJUI01000084">
    <property type="protein sequence ID" value="KPK68237.1"/>
    <property type="molecule type" value="Genomic_DNA"/>
</dbReference>
<evidence type="ECO:0000256" key="2">
    <source>
        <dbReference type="ARBA" id="ARBA00023136"/>
    </source>
</evidence>
<evidence type="ECO:0000256" key="3">
    <source>
        <dbReference type="ARBA" id="ARBA00023237"/>
    </source>
</evidence>
<proteinExistence type="predicted"/>
<name>A0A0S8G8W1_UNCT6</name>
<comment type="caution">
    <text evidence="6">The sequence shown here is derived from an EMBL/GenBank/DDBJ whole genome shotgun (WGS) entry which is preliminary data.</text>
</comment>
<evidence type="ECO:0000259" key="5">
    <source>
        <dbReference type="PROSITE" id="PS51123"/>
    </source>
</evidence>
<dbReference type="PRINTS" id="PR01021">
    <property type="entry name" value="OMPADOMAIN"/>
</dbReference>
<organism evidence="6 7">
    <name type="scientific">candidate division TA06 bacterium SM23_40</name>
    <dbReference type="NCBI Taxonomy" id="1703774"/>
    <lineage>
        <taxon>Bacteria</taxon>
        <taxon>Bacteria division TA06</taxon>
    </lineage>
</organism>
<dbReference type="PANTHER" id="PTHR30329:SF21">
    <property type="entry name" value="LIPOPROTEIN YIAD-RELATED"/>
    <property type="match status" value="1"/>
</dbReference>
<dbReference type="AlphaFoldDB" id="A0A0S8G8W1"/>